<dbReference type="EMBL" id="JAPHNI010000005">
    <property type="protein sequence ID" value="KAJ8118960.1"/>
    <property type="molecule type" value="Genomic_DNA"/>
</dbReference>
<name>A0ACC2IUZ1_9PLEO</name>
<evidence type="ECO:0000313" key="1">
    <source>
        <dbReference type="EMBL" id="KAJ8118960.1"/>
    </source>
</evidence>
<comment type="caution">
    <text evidence="1">The sequence shown here is derived from an EMBL/GenBank/DDBJ whole genome shotgun (WGS) entry which is preliminary data.</text>
</comment>
<proteinExistence type="predicted"/>
<sequence length="120" mass="13319">MAIMSTVSSTRIQNACYEVHGNVVEKQRVKPEDPYGWHVLAGQYGEEPANFTIPLYGKGMVSWTVLSNEICGPRSEEVNKISLWVCHNEVKQVADSTDATPHVDVKDSDTMINATNPLLE</sequence>
<dbReference type="Proteomes" id="UP001153331">
    <property type="component" value="Unassembled WGS sequence"/>
</dbReference>
<protein>
    <submittedName>
        <fullName evidence="1">Uncharacterized protein</fullName>
    </submittedName>
</protein>
<gene>
    <name evidence="1" type="ORF">OPT61_g157</name>
</gene>
<reference evidence="1" key="1">
    <citation type="submission" date="2022-11" db="EMBL/GenBank/DDBJ databases">
        <title>Genome Sequence of Boeremia exigua.</title>
        <authorList>
            <person name="Buettner E."/>
        </authorList>
    </citation>
    <scope>NUCLEOTIDE SEQUENCE</scope>
    <source>
        <strain evidence="1">CU02</strain>
    </source>
</reference>
<keyword evidence="2" id="KW-1185">Reference proteome</keyword>
<accession>A0ACC2IUZ1</accession>
<organism evidence="1 2">
    <name type="scientific">Boeremia exigua</name>
    <dbReference type="NCBI Taxonomy" id="749465"/>
    <lineage>
        <taxon>Eukaryota</taxon>
        <taxon>Fungi</taxon>
        <taxon>Dikarya</taxon>
        <taxon>Ascomycota</taxon>
        <taxon>Pezizomycotina</taxon>
        <taxon>Dothideomycetes</taxon>
        <taxon>Pleosporomycetidae</taxon>
        <taxon>Pleosporales</taxon>
        <taxon>Pleosporineae</taxon>
        <taxon>Didymellaceae</taxon>
        <taxon>Boeremia</taxon>
    </lineage>
</organism>
<evidence type="ECO:0000313" key="2">
    <source>
        <dbReference type="Proteomes" id="UP001153331"/>
    </source>
</evidence>